<dbReference type="Proteomes" id="UP000325003">
    <property type="component" value="Unassembled WGS sequence"/>
</dbReference>
<evidence type="ECO:0000256" key="1">
    <source>
        <dbReference type="SAM" id="MobiDB-lite"/>
    </source>
</evidence>
<keyword evidence="2" id="KW-1133">Transmembrane helix</keyword>
<protein>
    <submittedName>
        <fullName evidence="3">Uncharacterized protein</fullName>
    </submittedName>
</protein>
<dbReference type="AlphaFoldDB" id="A0A5B1LKY3"/>
<keyword evidence="2" id="KW-0812">Transmembrane</keyword>
<reference evidence="3 4" key="1">
    <citation type="submission" date="2019-09" db="EMBL/GenBank/DDBJ databases">
        <title>Nocardioides panacisoli sp. nov., isolated from the soil of a ginseng field.</title>
        <authorList>
            <person name="Cho C."/>
        </authorList>
    </citation>
    <scope>NUCLEOTIDE SEQUENCE [LARGE SCALE GENOMIC DNA]</scope>
    <source>
        <strain evidence="3 4">BN130099</strain>
    </source>
</reference>
<organism evidence="3 4">
    <name type="scientific">Nocardioides humilatus</name>
    <dbReference type="NCBI Taxonomy" id="2607660"/>
    <lineage>
        <taxon>Bacteria</taxon>
        <taxon>Bacillati</taxon>
        <taxon>Actinomycetota</taxon>
        <taxon>Actinomycetes</taxon>
        <taxon>Propionibacteriales</taxon>
        <taxon>Nocardioidaceae</taxon>
        <taxon>Nocardioides</taxon>
    </lineage>
</organism>
<accession>A0A5B1LKY3</accession>
<feature type="transmembrane region" description="Helical" evidence="2">
    <location>
        <begin position="41"/>
        <end position="62"/>
    </location>
</feature>
<dbReference type="EMBL" id="VUJV01000001">
    <property type="protein sequence ID" value="KAA1421106.1"/>
    <property type="molecule type" value="Genomic_DNA"/>
</dbReference>
<proteinExistence type="predicted"/>
<gene>
    <name evidence="3" type="ORF">F0U44_01935</name>
</gene>
<keyword evidence="2" id="KW-0472">Membrane</keyword>
<evidence type="ECO:0000256" key="2">
    <source>
        <dbReference type="SAM" id="Phobius"/>
    </source>
</evidence>
<reference evidence="3 4" key="2">
    <citation type="submission" date="2019-09" db="EMBL/GenBank/DDBJ databases">
        <authorList>
            <person name="Jin C."/>
        </authorList>
    </citation>
    <scope>NUCLEOTIDE SEQUENCE [LARGE SCALE GENOMIC DNA]</scope>
    <source>
        <strain evidence="3 4">BN130099</strain>
    </source>
</reference>
<evidence type="ECO:0000313" key="4">
    <source>
        <dbReference type="Proteomes" id="UP000325003"/>
    </source>
</evidence>
<keyword evidence="4" id="KW-1185">Reference proteome</keyword>
<comment type="caution">
    <text evidence="3">The sequence shown here is derived from an EMBL/GenBank/DDBJ whole genome shotgun (WGS) entry which is preliminary data.</text>
</comment>
<evidence type="ECO:0000313" key="3">
    <source>
        <dbReference type="EMBL" id="KAA1421106.1"/>
    </source>
</evidence>
<feature type="region of interest" description="Disordered" evidence="1">
    <location>
        <begin position="64"/>
        <end position="88"/>
    </location>
</feature>
<sequence>MTDDQDQRAEAAFRAAFLRRAGEAPSDHVDVGLVARRRTPWIAGAVAAVVVGIIAVPVVLSGDNGGGGESRRASEGTSGRGPQPPTSTRWVSYRGIEIAVPQSWGYDYNPGRPDCIYADELRGGRRPDGVPDAPFVEIDASGRAVTLQGCMPDPDIRGPEEFGQLPFALWEPYVSLESASRNLAPVDGEWSYRGWTLTRRTVAAAQITVLAEDPAVADEVFGSVRSVAIDTNGCKTTSDAASAGFSRPATSLGERPSPIVAVCLYDRRDPSGLVGSRQMTGADAERLWQAIQDAPEGGGPDTPKNCTDDYYGDQAIALRFLPEDWTPRDVAYPEVYVYYDWCFGNGIFDATTTRSLTRDSCRPLFEERPINIWSASGGVAALCWPR</sequence>
<name>A0A5B1LKY3_9ACTN</name>
<dbReference type="RefSeq" id="WP_149726566.1">
    <property type="nucleotide sequence ID" value="NZ_VUJV01000001.1"/>
</dbReference>